<keyword evidence="1" id="KW-0805">Transcription regulation</keyword>
<keyword evidence="3" id="KW-0804">Transcription</keyword>
<dbReference type="EMBL" id="CP014859">
    <property type="protein sequence ID" value="AOS62797.1"/>
    <property type="molecule type" value="Genomic_DNA"/>
</dbReference>
<evidence type="ECO:0000256" key="4">
    <source>
        <dbReference type="SAM" id="MobiDB-lite"/>
    </source>
</evidence>
<protein>
    <submittedName>
        <fullName evidence="6">Transcriptional regulator</fullName>
    </submittedName>
</protein>
<accession>A0AAC9HP15</accession>
<proteinExistence type="predicted"/>
<dbReference type="SUPFAM" id="SSF46785">
    <property type="entry name" value="Winged helix' DNA-binding domain"/>
    <property type="match status" value="1"/>
</dbReference>
<keyword evidence="2" id="KW-0238">DNA-binding</keyword>
<reference evidence="7" key="1">
    <citation type="submission" date="2016-03" db="EMBL/GenBank/DDBJ databases">
        <title>Complete genome sequence of the type strain Actinoalloteichus hymeniacidonis DSM 45092.</title>
        <authorList>
            <person name="Schaffert L."/>
            <person name="Albersmeier A."/>
            <person name="Winkler A."/>
            <person name="Kalinowski J."/>
            <person name="Zotchev S."/>
            <person name="Ruckert C."/>
        </authorList>
    </citation>
    <scope>NUCLEOTIDE SEQUENCE [LARGE SCALE GENOMIC DNA]</scope>
    <source>
        <strain evidence="7">HPA177(T) (DSM 45092(T))</strain>
    </source>
</reference>
<dbReference type="InterPro" id="IPR000524">
    <property type="entry name" value="Tscrpt_reg_HTH_GntR"/>
</dbReference>
<dbReference type="InterPro" id="IPR036390">
    <property type="entry name" value="WH_DNA-bd_sf"/>
</dbReference>
<dbReference type="Gene3D" id="1.10.10.10">
    <property type="entry name" value="Winged helix-like DNA-binding domain superfamily/Winged helix DNA-binding domain"/>
    <property type="match status" value="1"/>
</dbReference>
<dbReference type="SUPFAM" id="SSF48008">
    <property type="entry name" value="GntR ligand-binding domain-like"/>
    <property type="match status" value="1"/>
</dbReference>
<feature type="region of interest" description="Disordered" evidence="4">
    <location>
        <begin position="1"/>
        <end position="20"/>
    </location>
</feature>
<dbReference type="PANTHER" id="PTHR43537:SF45">
    <property type="entry name" value="GNTR FAMILY REGULATORY PROTEIN"/>
    <property type="match status" value="1"/>
</dbReference>
<dbReference type="AlphaFoldDB" id="A0AAC9HP15"/>
<evidence type="ECO:0000259" key="5">
    <source>
        <dbReference type="PROSITE" id="PS50949"/>
    </source>
</evidence>
<dbReference type="GO" id="GO:0003700">
    <property type="term" value="F:DNA-binding transcription factor activity"/>
    <property type="evidence" value="ECO:0007669"/>
    <property type="project" value="InterPro"/>
</dbReference>
<dbReference type="InterPro" id="IPR008920">
    <property type="entry name" value="TF_FadR/GntR_C"/>
</dbReference>
<dbReference type="CDD" id="cd07377">
    <property type="entry name" value="WHTH_GntR"/>
    <property type="match status" value="1"/>
</dbReference>
<name>A0AAC9HP15_9PSEU</name>
<dbReference type="GO" id="GO:0003677">
    <property type="term" value="F:DNA binding"/>
    <property type="evidence" value="ECO:0007669"/>
    <property type="project" value="UniProtKB-KW"/>
</dbReference>
<dbReference type="KEGG" id="ahm:TL08_09910"/>
<dbReference type="SMART" id="SM00895">
    <property type="entry name" value="FCD"/>
    <property type="match status" value="1"/>
</dbReference>
<feature type="domain" description="HTH gntR-type" evidence="5">
    <location>
        <begin position="22"/>
        <end position="89"/>
    </location>
</feature>
<dbReference type="InterPro" id="IPR036388">
    <property type="entry name" value="WH-like_DNA-bd_sf"/>
</dbReference>
<evidence type="ECO:0000313" key="7">
    <source>
        <dbReference type="Proteomes" id="UP000095210"/>
    </source>
</evidence>
<dbReference type="Pfam" id="PF00392">
    <property type="entry name" value="GntR"/>
    <property type="match status" value="1"/>
</dbReference>
<dbReference type="PANTHER" id="PTHR43537">
    <property type="entry name" value="TRANSCRIPTIONAL REGULATOR, GNTR FAMILY"/>
    <property type="match status" value="1"/>
</dbReference>
<evidence type="ECO:0000256" key="2">
    <source>
        <dbReference type="ARBA" id="ARBA00023125"/>
    </source>
</evidence>
<evidence type="ECO:0000256" key="3">
    <source>
        <dbReference type="ARBA" id="ARBA00023163"/>
    </source>
</evidence>
<evidence type="ECO:0000256" key="1">
    <source>
        <dbReference type="ARBA" id="ARBA00023015"/>
    </source>
</evidence>
<dbReference type="RefSeq" id="WP_069848310.1">
    <property type="nucleotide sequence ID" value="NZ_CP014859.1"/>
</dbReference>
<keyword evidence="7" id="KW-1185">Reference proteome</keyword>
<evidence type="ECO:0000313" key="6">
    <source>
        <dbReference type="EMBL" id="AOS62797.1"/>
    </source>
</evidence>
<organism evidence="6 7">
    <name type="scientific">Actinoalloteichus hymeniacidonis</name>
    <dbReference type="NCBI Taxonomy" id="340345"/>
    <lineage>
        <taxon>Bacteria</taxon>
        <taxon>Bacillati</taxon>
        <taxon>Actinomycetota</taxon>
        <taxon>Actinomycetes</taxon>
        <taxon>Pseudonocardiales</taxon>
        <taxon>Pseudonocardiaceae</taxon>
        <taxon>Actinoalloteichus</taxon>
    </lineage>
</organism>
<dbReference type="Proteomes" id="UP000095210">
    <property type="component" value="Chromosome"/>
</dbReference>
<dbReference type="SMART" id="SM00345">
    <property type="entry name" value="HTH_GNTR"/>
    <property type="match status" value="1"/>
</dbReference>
<dbReference type="InterPro" id="IPR011711">
    <property type="entry name" value="GntR_C"/>
</dbReference>
<dbReference type="Gene3D" id="1.20.120.530">
    <property type="entry name" value="GntR ligand-binding domain-like"/>
    <property type="match status" value="1"/>
</dbReference>
<sequence length="234" mass="26171">MNAAPRGSGSTTARAPSAPRRSVLVDEVYETIKNLIMDHAIAPGERLSIDGLARRLEVSPTPVREALARLESTELVVKEPLRGYRTTALLTLEQLDDLYRFRLLLEPWAAAEAARGATEPAKDRLRAELDSCAPPDSQRYQALALHDTRFHLLIAELSGSAQIRRAFEQTHCHLHIFRLYYDQRIATMALAEHRRVTEAVVAGDPVAAKLAMRAHLEASYYERLRPLFDTGNPP</sequence>
<gene>
    <name evidence="6" type="ORF">TL08_09910</name>
</gene>
<dbReference type="Pfam" id="PF07729">
    <property type="entry name" value="FCD"/>
    <property type="match status" value="1"/>
</dbReference>
<dbReference type="PROSITE" id="PS50949">
    <property type="entry name" value="HTH_GNTR"/>
    <property type="match status" value="1"/>
</dbReference>